<evidence type="ECO:0000313" key="5">
    <source>
        <dbReference type="EMBL" id="MEE1934689.1"/>
    </source>
</evidence>
<feature type="compositionally biased region" description="Pro residues" evidence="2">
    <location>
        <begin position="174"/>
        <end position="186"/>
    </location>
</feature>
<evidence type="ECO:0000313" key="6">
    <source>
        <dbReference type="Proteomes" id="UP001335100"/>
    </source>
</evidence>
<gene>
    <name evidence="5" type="ORF">V0R50_15780</name>
</gene>
<proteinExistence type="predicted"/>
<evidence type="ECO:0000259" key="4">
    <source>
        <dbReference type="Pfam" id="PF13778"/>
    </source>
</evidence>
<evidence type="ECO:0000256" key="2">
    <source>
        <dbReference type="SAM" id="MobiDB-lite"/>
    </source>
</evidence>
<dbReference type="RefSeq" id="WP_330075452.1">
    <property type="nucleotide sequence ID" value="NZ_JAZDQJ010000017.1"/>
</dbReference>
<dbReference type="EMBL" id="JAZDQJ010000017">
    <property type="protein sequence ID" value="MEE1934689.1"/>
    <property type="molecule type" value="Genomic_DNA"/>
</dbReference>
<name>A0ABU7HT37_9PSED</name>
<comment type="caution">
    <text evidence="5">The sequence shown here is derived from an EMBL/GenBank/DDBJ whole genome shotgun (WGS) entry which is preliminary data.</text>
</comment>
<keyword evidence="1 3" id="KW-0732">Signal</keyword>
<accession>A0ABU7HT37</accession>
<feature type="region of interest" description="Disordered" evidence="2">
    <location>
        <begin position="142"/>
        <end position="186"/>
    </location>
</feature>
<protein>
    <submittedName>
        <fullName evidence="5">DUF4174 domain-containing protein</fullName>
    </submittedName>
</protein>
<feature type="domain" description="DUF4174" evidence="4">
    <location>
        <begin position="24"/>
        <end position="141"/>
    </location>
</feature>
<feature type="signal peptide" evidence="3">
    <location>
        <begin position="1"/>
        <end position="20"/>
    </location>
</feature>
<evidence type="ECO:0000256" key="3">
    <source>
        <dbReference type="SAM" id="SignalP"/>
    </source>
</evidence>
<reference evidence="5 6" key="1">
    <citation type="submission" date="2024-01" db="EMBL/GenBank/DDBJ databases">
        <title>Unpublished Manusciprt.</title>
        <authorList>
            <person name="Duman M."/>
            <person name="Valdes E.G."/>
            <person name="Ajmi N."/>
            <person name="Altun S."/>
            <person name="Saticioglu I.B."/>
        </authorList>
    </citation>
    <scope>NUCLEOTIDE SEQUENCE [LARGE SCALE GENOMIC DNA]</scope>
    <source>
        <strain evidence="5 6">148P</strain>
    </source>
</reference>
<feature type="chain" id="PRO_5047063090" evidence="3">
    <location>
        <begin position="21"/>
        <end position="186"/>
    </location>
</feature>
<organism evidence="5 6">
    <name type="scientific">Pseudomonas ulcerans</name>
    <dbReference type="NCBI Taxonomy" id="3115852"/>
    <lineage>
        <taxon>Bacteria</taxon>
        <taxon>Pseudomonadati</taxon>
        <taxon>Pseudomonadota</taxon>
        <taxon>Gammaproteobacteria</taxon>
        <taxon>Pseudomonadales</taxon>
        <taxon>Pseudomonadaceae</taxon>
        <taxon>Pseudomonas</taxon>
    </lineage>
</organism>
<sequence length="186" mass="19499">MVARSLTLAVLLAIAGPLFADDTPLDTELGRARPLVIIAPSTADPVLRGINEALKDPANQAGFKERNLVLYSIAGMVGKREDKALEQQTTMALIRQISRSAQNGTRVVLVGKDGSQHPIANDGKLDMAQIFAAVDQLPAEEKAITTPVPEPAPVAEAKPGKGGKPGEAAKPAKPAKPLPPPKPLED</sequence>
<dbReference type="Proteomes" id="UP001335100">
    <property type="component" value="Unassembled WGS sequence"/>
</dbReference>
<dbReference type="Pfam" id="PF13778">
    <property type="entry name" value="DUF4174"/>
    <property type="match status" value="1"/>
</dbReference>
<evidence type="ECO:0000256" key="1">
    <source>
        <dbReference type="ARBA" id="ARBA00022729"/>
    </source>
</evidence>
<keyword evidence="6" id="KW-1185">Reference proteome</keyword>
<dbReference type="InterPro" id="IPR025232">
    <property type="entry name" value="DUF4174"/>
</dbReference>